<dbReference type="RefSeq" id="WP_073139489.1">
    <property type="nucleotide sequence ID" value="NZ_FQWQ01000003.1"/>
</dbReference>
<name>A0A1M5TCZ6_9BACT</name>
<organism evidence="2 3">
    <name type="scientific">Chryseolinea serpens</name>
    <dbReference type="NCBI Taxonomy" id="947013"/>
    <lineage>
        <taxon>Bacteria</taxon>
        <taxon>Pseudomonadati</taxon>
        <taxon>Bacteroidota</taxon>
        <taxon>Cytophagia</taxon>
        <taxon>Cytophagales</taxon>
        <taxon>Fulvivirgaceae</taxon>
        <taxon>Chryseolinea</taxon>
    </lineage>
</organism>
<dbReference type="SUPFAM" id="SSF53474">
    <property type="entry name" value="alpha/beta-Hydrolases"/>
    <property type="match status" value="1"/>
</dbReference>
<dbReference type="EMBL" id="FQWQ01000003">
    <property type="protein sequence ID" value="SHH48574.1"/>
    <property type="molecule type" value="Genomic_DNA"/>
</dbReference>
<reference evidence="2 3" key="1">
    <citation type="submission" date="2016-11" db="EMBL/GenBank/DDBJ databases">
        <authorList>
            <person name="Jaros S."/>
            <person name="Januszkiewicz K."/>
            <person name="Wedrychowicz H."/>
        </authorList>
    </citation>
    <scope>NUCLEOTIDE SEQUENCE [LARGE SCALE GENOMIC DNA]</scope>
    <source>
        <strain evidence="2 3">DSM 24574</strain>
    </source>
</reference>
<evidence type="ECO:0008006" key="4">
    <source>
        <dbReference type="Google" id="ProtNLM"/>
    </source>
</evidence>
<feature type="chain" id="PRO_5013223189" description="Alpha/beta hydrolase" evidence="1">
    <location>
        <begin position="20"/>
        <end position="375"/>
    </location>
</feature>
<evidence type="ECO:0000313" key="2">
    <source>
        <dbReference type="EMBL" id="SHH48574.1"/>
    </source>
</evidence>
<protein>
    <recommendedName>
        <fullName evidence="4">Alpha/beta hydrolase</fullName>
    </recommendedName>
</protein>
<dbReference type="Gene3D" id="3.40.50.1820">
    <property type="entry name" value="alpha/beta hydrolase"/>
    <property type="match status" value="1"/>
</dbReference>
<sequence length="375" mass="41566">MKGILSVLLIAAGVLCSIAQDAGIKTVTGTINGASYTILFPANWKGKLAMYAHGYEFSGSAPRQSENPEFKDRMKVFLERGFAVAASDYSKQGFAIVEGVNDTEALRQYFIKTYGKPDTTFMIGHSMGGGVTLATMENFGSHYHGALPLCPLSSRPYLQCRKEFDMYATFNGLFPGIIPSLADIFDLAKAKPSTPNAEMMSKVMAIRKAIVEKDSIGGVAFARRFDLKFDDLPFSLFFNENVLRDIARQAQGNPFDNTNTVYSGFSDNLEVNKKAERLVATVSPEALFGKYDRTGNIDKPVLLMHTLYDQLIPPTYGVVNYENMIHQKGKDRYFIVKYTNGQGHCAFTPEHTGQAFDELRNWVKTGKKSKPGIIQ</sequence>
<gene>
    <name evidence="2" type="ORF">SAMN04488109_3996</name>
</gene>
<dbReference type="InterPro" id="IPR029058">
    <property type="entry name" value="AB_hydrolase_fold"/>
</dbReference>
<dbReference type="Proteomes" id="UP000184212">
    <property type="component" value="Unassembled WGS sequence"/>
</dbReference>
<dbReference type="STRING" id="947013.SAMN04488109_3996"/>
<dbReference type="AlphaFoldDB" id="A0A1M5TCZ6"/>
<evidence type="ECO:0000256" key="1">
    <source>
        <dbReference type="SAM" id="SignalP"/>
    </source>
</evidence>
<proteinExistence type="predicted"/>
<evidence type="ECO:0000313" key="3">
    <source>
        <dbReference type="Proteomes" id="UP000184212"/>
    </source>
</evidence>
<accession>A0A1M5TCZ6</accession>
<feature type="signal peptide" evidence="1">
    <location>
        <begin position="1"/>
        <end position="19"/>
    </location>
</feature>
<keyword evidence="3" id="KW-1185">Reference proteome</keyword>
<keyword evidence="1" id="KW-0732">Signal</keyword>
<dbReference type="OrthoDB" id="1117154at2"/>